<dbReference type="AlphaFoldDB" id="J9E3I3"/>
<dbReference type="EMBL" id="ADBV01018410">
    <property type="protein sequence ID" value="EJW71507.1"/>
    <property type="molecule type" value="Genomic_DNA"/>
</dbReference>
<name>J9E3I3_WUCBA</name>
<evidence type="ECO:0000313" key="1">
    <source>
        <dbReference type="EMBL" id="EJW71507.1"/>
    </source>
</evidence>
<reference evidence="2" key="1">
    <citation type="submission" date="2012-08" db="EMBL/GenBank/DDBJ databases">
        <title>The Genome Sequence of Wuchereria bancrofti.</title>
        <authorList>
            <person name="Nutman T.B."/>
            <person name="Fink D.L."/>
            <person name="Russ C."/>
            <person name="Young S."/>
            <person name="Zeng Q."/>
            <person name="Koehrsen M."/>
            <person name="Alvarado L."/>
            <person name="Berlin A."/>
            <person name="Chapman S.B."/>
            <person name="Chen Z."/>
            <person name="Freedman E."/>
            <person name="Gellesch M."/>
            <person name="Goldberg J."/>
            <person name="Griggs A."/>
            <person name="Gujja S."/>
            <person name="Heilman E.R."/>
            <person name="Heiman D."/>
            <person name="Hepburn T."/>
            <person name="Howarth C."/>
            <person name="Jen D."/>
            <person name="Larson L."/>
            <person name="Lewis B."/>
            <person name="Mehta T."/>
            <person name="Park D."/>
            <person name="Pearson M."/>
            <person name="Roberts A."/>
            <person name="Saif S."/>
            <person name="Shea T."/>
            <person name="Shenoy N."/>
            <person name="Sisk P."/>
            <person name="Stolte C."/>
            <person name="Sykes S."/>
            <person name="Walk T."/>
            <person name="White J."/>
            <person name="Yandava C."/>
            <person name="Haas B."/>
            <person name="Henn M.R."/>
            <person name="Nusbaum C."/>
            <person name="Birren B."/>
        </authorList>
    </citation>
    <scope>NUCLEOTIDE SEQUENCE [LARGE SCALE GENOMIC DNA]</scope>
    <source>
        <strain evidence="2">NA</strain>
    </source>
</reference>
<gene>
    <name evidence="1" type="ORF">WUBG_17585</name>
</gene>
<dbReference type="Proteomes" id="UP000004810">
    <property type="component" value="Unassembled WGS sequence"/>
</dbReference>
<sequence length="181" mass="21067">MNDIKDRTKIDLINGREDVLLIVLPPTDVWFHQTWNVAVSTEEWDIGKQVYFNDVIMRKVVSFVNDIKDRQNLELSSITMNDLSSRVPYISYNNDNSILDMYFTRIEPVMNISVAGNDFKVMALTSSVRRTCVDNRISQSNTCILKMQHIIGRFSRQIRRLHIGGISDFERRLGYIPDHQV</sequence>
<organism evidence="1 2">
    <name type="scientific">Wuchereria bancrofti</name>
    <dbReference type="NCBI Taxonomy" id="6293"/>
    <lineage>
        <taxon>Eukaryota</taxon>
        <taxon>Metazoa</taxon>
        <taxon>Ecdysozoa</taxon>
        <taxon>Nematoda</taxon>
        <taxon>Chromadorea</taxon>
        <taxon>Rhabditida</taxon>
        <taxon>Spirurina</taxon>
        <taxon>Spiruromorpha</taxon>
        <taxon>Filarioidea</taxon>
        <taxon>Onchocercidae</taxon>
        <taxon>Wuchereria</taxon>
    </lineage>
</organism>
<accession>J9E3I3</accession>
<protein>
    <submittedName>
        <fullName evidence="1">Uncharacterized protein</fullName>
    </submittedName>
</protein>
<proteinExistence type="predicted"/>
<evidence type="ECO:0000313" key="2">
    <source>
        <dbReference type="Proteomes" id="UP000004810"/>
    </source>
</evidence>
<comment type="caution">
    <text evidence="1">The sequence shown here is derived from an EMBL/GenBank/DDBJ whole genome shotgun (WGS) entry which is preliminary data.</text>
</comment>